<dbReference type="PANTHER" id="PTHR16943">
    <property type="entry name" value="2-METHYLCITRATE DEHYDRATASE-RELATED"/>
    <property type="match status" value="1"/>
</dbReference>
<dbReference type="Gene3D" id="1.10.4100.10">
    <property type="entry name" value="2-methylcitrate dehydratase PrpD"/>
    <property type="match status" value="1"/>
</dbReference>
<feature type="domain" description="MmgE/PrpD C-terminal" evidence="3">
    <location>
        <begin position="262"/>
        <end position="438"/>
    </location>
</feature>
<evidence type="ECO:0000256" key="1">
    <source>
        <dbReference type="ARBA" id="ARBA00006174"/>
    </source>
</evidence>
<dbReference type="InterPro" id="IPR045336">
    <property type="entry name" value="MmgE_PrpD_N"/>
</dbReference>
<dbReference type="RefSeq" id="WP_128249466.1">
    <property type="nucleotide sequence ID" value="NZ_CP034951.1"/>
</dbReference>
<proteinExistence type="inferred from homology"/>
<dbReference type="InterPro" id="IPR036148">
    <property type="entry name" value="MmgE/PrpD_sf"/>
</dbReference>
<evidence type="ECO:0000259" key="3">
    <source>
        <dbReference type="Pfam" id="PF19305"/>
    </source>
</evidence>
<dbReference type="OrthoDB" id="9797528at2"/>
<dbReference type="Pfam" id="PF03972">
    <property type="entry name" value="MmgE_PrpD_N"/>
    <property type="match status" value="1"/>
</dbReference>
<dbReference type="GO" id="GO:0016829">
    <property type="term" value="F:lyase activity"/>
    <property type="evidence" value="ECO:0007669"/>
    <property type="project" value="InterPro"/>
</dbReference>
<dbReference type="SUPFAM" id="SSF103378">
    <property type="entry name" value="2-methylcitrate dehydratase PrpD"/>
    <property type="match status" value="1"/>
</dbReference>
<organism evidence="4 5">
    <name type="scientific">Aequorivita ciconiae</name>
    <dbReference type="NCBI Taxonomy" id="2494375"/>
    <lineage>
        <taxon>Bacteria</taxon>
        <taxon>Pseudomonadati</taxon>
        <taxon>Bacteroidota</taxon>
        <taxon>Flavobacteriia</taxon>
        <taxon>Flavobacteriales</taxon>
        <taxon>Flavobacteriaceae</taxon>
        <taxon>Aequorivita</taxon>
    </lineage>
</organism>
<dbReference type="InterPro" id="IPR042188">
    <property type="entry name" value="MmgE/PrpD_sf_2"/>
</dbReference>
<dbReference type="Proteomes" id="UP000285517">
    <property type="component" value="Chromosome"/>
</dbReference>
<dbReference type="PANTHER" id="PTHR16943:SF8">
    <property type="entry name" value="2-METHYLCITRATE DEHYDRATASE"/>
    <property type="match status" value="1"/>
</dbReference>
<dbReference type="InterPro" id="IPR045337">
    <property type="entry name" value="MmgE_PrpD_C"/>
</dbReference>
<sequence>MTEVQKLAKFVSSRKFSDLSEAAVRELKIRLLDSLGCAIGALNGEPVKMIKEQLEDFGGNPLTTLIGGQKNAPDRAAFYNSALVRYLDFNDSYLAKNETCHPSDNIGSVLAASEYADKDGKDFLTALAIAYQVQCRLSDVAPVRDKGYDHTVQGAYGAAAGAAYALGLDVTKTANAIAIAATAYNALRVTRTGNLSNWKGLAFPSTGWTSTHSAFLAMRGITGPEEVFEGNKGFKETISGDFEMDWEKEDLERVTKTIIKKFNAEIHSQATLEGLQDLIAKEDLFPSDIESIVLNTFDVAYNIIGGGEEGGKKNIWTKEEADHSLPYMMSAVLLDGNVLPAQYLEERILKDDIQELLQKVTVNEKKEYSDRFPFEMANDITIKMKDGREFKVEKTDYEGFSSRPASWDFIISKFRNLSNDFISEELQNEIIATVQNLENHSIKELMQLLEKAGKPEMAEA</sequence>
<feature type="domain" description="MmgE/PrpD N-terminal" evidence="2">
    <location>
        <begin position="5"/>
        <end position="246"/>
    </location>
</feature>
<dbReference type="InterPro" id="IPR042183">
    <property type="entry name" value="MmgE/PrpD_sf_1"/>
</dbReference>
<dbReference type="InterPro" id="IPR005656">
    <property type="entry name" value="MmgE_PrpD"/>
</dbReference>
<dbReference type="Pfam" id="PF19305">
    <property type="entry name" value="MmgE_PrpD_C"/>
    <property type="match status" value="1"/>
</dbReference>
<protein>
    <submittedName>
        <fullName evidence="4">MmgE/PrpD family protein</fullName>
    </submittedName>
</protein>
<accession>A0A410G1C2</accession>
<evidence type="ECO:0000313" key="4">
    <source>
        <dbReference type="EMBL" id="QAA81074.1"/>
    </source>
</evidence>
<dbReference type="KEGG" id="aev:EI546_04730"/>
<evidence type="ECO:0000313" key="5">
    <source>
        <dbReference type="Proteomes" id="UP000285517"/>
    </source>
</evidence>
<keyword evidence="5" id="KW-1185">Reference proteome</keyword>
<dbReference type="Gene3D" id="3.30.1330.120">
    <property type="entry name" value="2-methylcitrate dehydratase PrpD"/>
    <property type="match status" value="1"/>
</dbReference>
<gene>
    <name evidence="4" type="ORF">EI546_04730</name>
</gene>
<name>A0A410G1C2_9FLAO</name>
<dbReference type="EMBL" id="CP034951">
    <property type="protein sequence ID" value="QAA81074.1"/>
    <property type="molecule type" value="Genomic_DNA"/>
</dbReference>
<evidence type="ECO:0000259" key="2">
    <source>
        <dbReference type="Pfam" id="PF03972"/>
    </source>
</evidence>
<dbReference type="AlphaFoldDB" id="A0A410G1C2"/>
<comment type="similarity">
    <text evidence="1">Belongs to the PrpD family.</text>
</comment>
<reference evidence="4 5" key="1">
    <citation type="submission" date="2019-01" db="EMBL/GenBank/DDBJ databases">
        <title>Complete genome sequencing of Aequorivita sp. H23M31.</title>
        <authorList>
            <person name="Bae J.-W."/>
        </authorList>
    </citation>
    <scope>NUCLEOTIDE SEQUENCE [LARGE SCALE GENOMIC DNA]</scope>
    <source>
        <strain evidence="4 5">H23M31</strain>
    </source>
</reference>